<name>A0A816S8Z6_9BILA</name>
<sequence length="155" mass="17172">MAGFVNPNTQSESSDTMINNSDDDVATAIQDLDTLLTHITIGGLSLTANEFIEIDSETPVFNEWNDINDNLMVVDADCGDNITTDNNEDDDMPTEAPPKLIEAMCMIRRLHILAATQQPQLHTLISQLDSQLTQLFIDSKGVKQATIKDFFIKND</sequence>
<evidence type="ECO:0000313" key="2">
    <source>
        <dbReference type="EMBL" id="CAF4941054.1"/>
    </source>
</evidence>
<comment type="caution">
    <text evidence="1">The sequence shown here is derived from an EMBL/GenBank/DDBJ whole genome shotgun (WGS) entry which is preliminary data.</text>
</comment>
<protein>
    <submittedName>
        <fullName evidence="1">Uncharacterized protein</fullName>
    </submittedName>
</protein>
<accession>A0A816S8Z6</accession>
<dbReference type="Proteomes" id="UP000663856">
    <property type="component" value="Unassembled WGS sequence"/>
</dbReference>
<evidence type="ECO:0000313" key="3">
    <source>
        <dbReference type="Proteomes" id="UP000663856"/>
    </source>
</evidence>
<reference evidence="1" key="1">
    <citation type="submission" date="2021-02" db="EMBL/GenBank/DDBJ databases">
        <authorList>
            <person name="Nowell W R."/>
        </authorList>
    </citation>
    <scope>NUCLEOTIDE SEQUENCE</scope>
</reference>
<dbReference type="EMBL" id="CAJOBH010181743">
    <property type="protein sequence ID" value="CAF4941054.1"/>
    <property type="molecule type" value="Genomic_DNA"/>
</dbReference>
<dbReference type="Proteomes" id="UP000681967">
    <property type="component" value="Unassembled WGS sequence"/>
</dbReference>
<organism evidence="1 3">
    <name type="scientific">Rotaria magnacalcarata</name>
    <dbReference type="NCBI Taxonomy" id="392030"/>
    <lineage>
        <taxon>Eukaryota</taxon>
        <taxon>Metazoa</taxon>
        <taxon>Spiralia</taxon>
        <taxon>Gnathifera</taxon>
        <taxon>Rotifera</taxon>
        <taxon>Eurotatoria</taxon>
        <taxon>Bdelloidea</taxon>
        <taxon>Philodinida</taxon>
        <taxon>Philodinidae</taxon>
        <taxon>Rotaria</taxon>
    </lineage>
</organism>
<gene>
    <name evidence="2" type="ORF">BYL167_LOCUS53663</name>
    <name evidence="1" type="ORF">WKI299_LOCUS16495</name>
</gene>
<dbReference type="EMBL" id="CAJNRF010006593">
    <property type="protein sequence ID" value="CAF2082692.1"/>
    <property type="molecule type" value="Genomic_DNA"/>
</dbReference>
<dbReference type="AlphaFoldDB" id="A0A816S8Z6"/>
<proteinExistence type="predicted"/>
<evidence type="ECO:0000313" key="1">
    <source>
        <dbReference type="EMBL" id="CAF2082692.1"/>
    </source>
</evidence>